<dbReference type="AlphaFoldDB" id="X1DXV7"/>
<accession>X1DXV7</accession>
<dbReference type="EMBL" id="BART01036639">
    <property type="protein sequence ID" value="GAH13000.1"/>
    <property type="molecule type" value="Genomic_DNA"/>
</dbReference>
<sequence>MERKKKLQLYRKKYYQKNREKLLAYQKKLRDDYPDYYKDCHRKRRLDRINAIFEEFGYSVEAFDRMGGTLN</sequence>
<reference evidence="1" key="1">
    <citation type="journal article" date="2014" name="Front. Microbiol.">
        <title>High frequency of phylogenetically diverse reductive dehalogenase-homologous genes in deep subseafloor sedimentary metagenomes.</title>
        <authorList>
            <person name="Kawai M."/>
            <person name="Futagami T."/>
            <person name="Toyoda A."/>
            <person name="Takaki Y."/>
            <person name="Nishi S."/>
            <person name="Hori S."/>
            <person name="Arai W."/>
            <person name="Tsubouchi T."/>
            <person name="Morono Y."/>
            <person name="Uchiyama I."/>
            <person name="Ito T."/>
            <person name="Fujiyama A."/>
            <person name="Inagaki F."/>
            <person name="Takami H."/>
        </authorList>
    </citation>
    <scope>NUCLEOTIDE SEQUENCE</scope>
    <source>
        <strain evidence="1">Expedition CK06-06</strain>
    </source>
</reference>
<proteinExistence type="predicted"/>
<name>X1DXV7_9ZZZZ</name>
<gene>
    <name evidence="1" type="ORF">S01H4_61693</name>
</gene>
<evidence type="ECO:0000313" key="1">
    <source>
        <dbReference type="EMBL" id="GAH13000.1"/>
    </source>
</evidence>
<organism evidence="1">
    <name type="scientific">marine sediment metagenome</name>
    <dbReference type="NCBI Taxonomy" id="412755"/>
    <lineage>
        <taxon>unclassified sequences</taxon>
        <taxon>metagenomes</taxon>
        <taxon>ecological metagenomes</taxon>
    </lineage>
</organism>
<comment type="caution">
    <text evidence="1">The sequence shown here is derived from an EMBL/GenBank/DDBJ whole genome shotgun (WGS) entry which is preliminary data.</text>
</comment>
<protein>
    <submittedName>
        <fullName evidence="1">Uncharacterized protein</fullName>
    </submittedName>
</protein>